<proteinExistence type="predicted"/>
<sequence length="286" mass="32210">DKMARKHNKKYGSRSYSDFSKENLEKAIDAVKKKELSLRKAAEKYGVPKSTISRKGVPPEGIINYDETNMCDEPGKKKVIVRRNCKHPERLMDGMKSSTSVMFAGTASGHCLPPYVVYRSEQLYHTWIEGGPPGTRLNCSKSGWFEGQIFEDWFFTTVLPYCRRLGNHPKVIIGDNLASHISTNVIETCEKNNITFVLLPPNATHLCPPLDVAFFRPLKVKWRKVLEEWKGKNCGLIPKDTFPRLLKRCLALLESNIAPNLISGFKASSISCGCTTSIETNSNHKC</sequence>
<reference evidence="4 5" key="1">
    <citation type="journal article" date="2022" name="Allergy">
        <title>Genome assembly and annotation of Periplaneta americana reveal a comprehensive cockroach allergen profile.</title>
        <authorList>
            <person name="Wang L."/>
            <person name="Xiong Q."/>
            <person name="Saelim N."/>
            <person name="Wang L."/>
            <person name="Nong W."/>
            <person name="Wan A.T."/>
            <person name="Shi M."/>
            <person name="Liu X."/>
            <person name="Cao Q."/>
            <person name="Hui J.H.L."/>
            <person name="Sookrung N."/>
            <person name="Leung T.F."/>
            <person name="Tungtrongchitr A."/>
            <person name="Tsui S.K.W."/>
        </authorList>
    </citation>
    <scope>NUCLEOTIDE SEQUENCE [LARGE SCALE GENOMIC DNA]</scope>
    <source>
        <strain evidence="4">PWHHKU_190912</strain>
    </source>
</reference>
<dbReference type="SUPFAM" id="SSF46689">
    <property type="entry name" value="Homeodomain-like"/>
    <property type="match status" value="1"/>
</dbReference>
<evidence type="ECO:0000313" key="4">
    <source>
        <dbReference type="EMBL" id="KAJ4433576.1"/>
    </source>
</evidence>
<evidence type="ECO:0000259" key="3">
    <source>
        <dbReference type="Pfam" id="PF05225"/>
    </source>
</evidence>
<dbReference type="Proteomes" id="UP001148838">
    <property type="component" value="Unassembled WGS sequence"/>
</dbReference>
<dbReference type="Pfam" id="PF03184">
    <property type="entry name" value="DDE_1"/>
    <property type="match status" value="1"/>
</dbReference>
<dbReference type="InterPro" id="IPR007889">
    <property type="entry name" value="HTH_Psq"/>
</dbReference>
<comment type="caution">
    <text evidence="4">The sequence shown here is derived from an EMBL/GenBank/DDBJ whole genome shotgun (WGS) entry which is preliminary data.</text>
</comment>
<gene>
    <name evidence="4" type="ORF">ANN_15885</name>
</gene>
<comment type="subcellular location">
    <subcellularLocation>
        <location evidence="1">Nucleus</location>
    </subcellularLocation>
</comment>
<dbReference type="Gene3D" id="1.10.10.60">
    <property type="entry name" value="Homeodomain-like"/>
    <property type="match status" value="1"/>
</dbReference>
<dbReference type="InterPro" id="IPR009057">
    <property type="entry name" value="Homeodomain-like_sf"/>
</dbReference>
<feature type="domain" description="HTH psq-type" evidence="3">
    <location>
        <begin position="21"/>
        <end position="54"/>
    </location>
</feature>
<evidence type="ECO:0008006" key="6">
    <source>
        <dbReference type="Google" id="ProtNLM"/>
    </source>
</evidence>
<protein>
    <recommendedName>
        <fullName evidence="6">DDE-1 domain-containing protein</fullName>
    </recommendedName>
</protein>
<dbReference type="EMBL" id="JAJSOF020000027">
    <property type="protein sequence ID" value="KAJ4433576.1"/>
    <property type="molecule type" value="Genomic_DNA"/>
</dbReference>
<organism evidence="4 5">
    <name type="scientific">Periplaneta americana</name>
    <name type="common">American cockroach</name>
    <name type="synonym">Blatta americana</name>
    <dbReference type="NCBI Taxonomy" id="6978"/>
    <lineage>
        <taxon>Eukaryota</taxon>
        <taxon>Metazoa</taxon>
        <taxon>Ecdysozoa</taxon>
        <taxon>Arthropoda</taxon>
        <taxon>Hexapoda</taxon>
        <taxon>Insecta</taxon>
        <taxon>Pterygota</taxon>
        <taxon>Neoptera</taxon>
        <taxon>Polyneoptera</taxon>
        <taxon>Dictyoptera</taxon>
        <taxon>Blattodea</taxon>
        <taxon>Blattoidea</taxon>
        <taxon>Blattidae</taxon>
        <taxon>Blattinae</taxon>
        <taxon>Periplaneta</taxon>
    </lineage>
</organism>
<dbReference type="PANTHER" id="PTHR19303:SF74">
    <property type="entry name" value="POGO TRANSPOSABLE ELEMENT WITH KRAB DOMAIN"/>
    <property type="match status" value="1"/>
</dbReference>
<accession>A0ABQ8SIB8</accession>
<dbReference type="PANTHER" id="PTHR19303">
    <property type="entry name" value="TRANSPOSON"/>
    <property type="match status" value="1"/>
</dbReference>
<dbReference type="InterPro" id="IPR050863">
    <property type="entry name" value="CenT-Element_Derived"/>
</dbReference>
<feature type="non-terminal residue" evidence="4">
    <location>
        <position position="1"/>
    </location>
</feature>
<feature type="domain" description="DDE-1" evidence="2">
    <location>
        <begin position="99"/>
        <end position="227"/>
    </location>
</feature>
<keyword evidence="5" id="KW-1185">Reference proteome</keyword>
<evidence type="ECO:0000313" key="5">
    <source>
        <dbReference type="Proteomes" id="UP001148838"/>
    </source>
</evidence>
<dbReference type="Pfam" id="PF05225">
    <property type="entry name" value="HTH_psq"/>
    <property type="match status" value="1"/>
</dbReference>
<dbReference type="InterPro" id="IPR004875">
    <property type="entry name" value="DDE_SF_endonuclease_dom"/>
</dbReference>
<name>A0ABQ8SIB8_PERAM</name>
<evidence type="ECO:0000259" key="2">
    <source>
        <dbReference type="Pfam" id="PF03184"/>
    </source>
</evidence>
<evidence type="ECO:0000256" key="1">
    <source>
        <dbReference type="ARBA" id="ARBA00004123"/>
    </source>
</evidence>